<evidence type="ECO:0000313" key="7">
    <source>
        <dbReference type="EMBL" id="MBC8591539.1"/>
    </source>
</evidence>
<dbReference type="InterPro" id="IPR007627">
    <property type="entry name" value="RNA_pol_sigma70_r2"/>
</dbReference>
<dbReference type="GO" id="GO:0006352">
    <property type="term" value="P:DNA-templated transcription initiation"/>
    <property type="evidence" value="ECO:0007669"/>
    <property type="project" value="InterPro"/>
</dbReference>
<dbReference type="PANTHER" id="PTHR43133">
    <property type="entry name" value="RNA POLYMERASE ECF-TYPE SIGMA FACTO"/>
    <property type="match status" value="1"/>
</dbReference>
<dbReference type="EMBL" id="JACRTK010000004">
    <property type="protein sequence ID" value="MBC8591539.1"/>
    <property type="molecule type" value="Genomic_DNA"/>
</dbReference>
<dbReference type="InterPro" id="IPR013249">
    <property type="entry name" value="RNA_pol_sigma70_r4_t2"/>
</dbReference>
<organism evidence="7 8">
    <name type="scientific">Wansuia hejianensis</name>
    <dbReference type="NCBI Taxonomy" id="2763667"/>
    <lineage>
        <taxon>Bacteria</taxon>
        <taxon>Bacillati</taxon>
        <taxon>Bacillota</taxon>
        <taxon>Clostridia</taxon>
        <taxon>Lachnospirales</taxon>
        <taxon>Lachnospiraceae</taxon>
        <taxon>Wansuia</taxon>
    </lineage>
</organism>
<dbReference type="GO" id="GO:0003677">
    <property type="term" value="F:DNA binding"/>
    <property type="evidence" value="ECO:0007669"/>
    <property type="project" value="InterPro"/>
</dbReference>
<dbReference type="InterPro" id="IPR013324">
    <property type="entry name" value="RNA_pol_sigma_r3/r4-like"/>
</dbReference>
<dbReference type="Proteomes" id="UP000601522">
    <property type="component" value="Unassembled WGS sequence"/>
</dbReference>
<proteinExistence type="inferred from homology"/>
<evidence type="ECO:0000256" key="4">
    <source>
        <dbReference type="ARBA" id="ARBA00023163"/>
    </source>
</evidence>
<dbReference type="AlphaFoldDB" id="A0A926IMT8"/>
<sequence>MIIYMAMIDNEDDKFKFNLLYNTYKQTMFYKAMEILKDEFLAEDAVHHSFIKIIKNLNKIDKVNCQKTKGFIVIITEHTSIDIYRKSAKEKIEIPYDEVEYFIEGLGPSVEEIYEENNENLIIDAITSLPTNYSTVLKLKYSHGYSNKEISQILGISEENVRQRIFRGKKKLEKVLEGLEEIKYEPV</sequence>
<dbReference type="NCBIfam" id="TIGR02937">
    <property type="entry name" value="sigma70-ECF"/>
    <property type="match status" value="1"/>
</dbReference>
<evidence type="ECO:0000313" key="8">
    <source>
        <dbReference type="Proteomes" id="UP000601522"/>
    </source>
</evidence>
<dbReference type="InterPro" id="IPR036388">
    <property type="entry name" value="WH-like_DNA-bd_sf"/>
</dbReference>
<dbReference type="Pfam" id="PF04542">
    <property type="entry name" value="Sigma70_r2"/>
    <property type="match status" value="1"/>
</dbReference>
<dbReference type="PANTHER" id="PTHR43133:SF60">
    <property type="entry name" value="RNA POLYMERASE SIGMA FACTOR SIGV"/>
    <property type="match status" value="1"/>
</dbReference>
<dbReference type="InterPro" id="IPR014284">
    <property type="entry name" value="RNA_pol_sigma-70_dom"/>
</dbReference>
<evidence type="ECO:0000256" key="1">
    <source>
        <dbReference type="ARBA" id="ARBA00010641"/>
    </source>
</evidence>
<evidence type="ECO:0000259" key="6">
    <source>
        <dbReference type="Pfam" id="PF08281"/>
    </source>
</evidence>
<reference evidence="7 8" key="1">
    <citation type="submission" date="2020-08" db="EMBL/GenBank/DDBJ databases">
        <title>Genome public.</title>
        <authorList>
            <person name="Liu C."/>
            <person name="Sun Q."/>
        </authorList>
    </citation>
    <scope>NUCLEOTIDE SEQUENCE [LARGE SCALE GENOMIC DNA]</scope>
    <source>
        <strain evidence="7 8">NSJ-26</strain>
    </source>
</reference>
<feature type="domain" description="RNA polymerase sigma factor 70 region 4 type 2" evidence="6">
    <location>
        <begin position="121"/>
        <end position="172"/>
    </location>
</feature>
<evidence type="ECO:0000256" key="3">
    <source>
        <dbReference type="ARBA" id="ARBA00023082"/>
    </source>
</evidence>
<dbReference type="Gene3D" id="1.10.10.10">
    <property type="entry name" value="Winged helix-like DNA-binding domain superfamily/Winged helix DNA-binding domain"/>
    <property type="match status" value="1"/>
</dbReference>
<keyword evidence="2" id="KW-0805">Transcription regulation</keyword>
<gene>
    <name evidence="7" type="ORF">H8689_10495</name>
</gene>
<keyword evidence="8" id="KW-1185">Reference proteome</keyword>
<evidence type="ECO:0000256" key="2">
    <source>
        <dbReference type="ARBA" id="ARBA00023015"/>
    </source>
</evidence>
<evidence type="ECO:0000259" key="5">
    <source>
        <dbReference type="Pfam" id="PF04542"/>
    </source>
</evidence>
<keyword evidence="4" id="KW-0804">Transcription</keyword>
<comment type="similarity">
    <text evidence="1">Belongs to the sigma-70 factor family. ECF subfamily.</text>
</comment>
<keyword evidence="3" id="KW-0731">Sigma factor</keyword>
<feature type="domain" description="RNA polymerase sigma-70 region 2" evidence="5">
    <location>
        <begin position="20"/>
        <end position="88"/>
    </location>
</feature>
<name>A0A926IMT8_9FIRM</name>
<dbReference type="RefSeq" id="WP_249324401.1">
    <property type="nucleotide sequence ID" value="NZ_JACRTK010000004.1"/>
</dbReference>
<dbReference type="SUPFAM" id="SSF88659">
    <property type="entry name" value="Sigma3 and sigma4 domains of RNA polymerase sigma factors"/>
    <property type="match status" value="1"/>
</dbReference>
<dbReference type="InterPro" id="IPR013325">
    <property type="entry name" value="RNA_pol_sigma_r2"/>
</dbReference>
<dbReference type="CDD" id="cd06171">
    <property type="entry name" value="Sigma70_r4"/>
    <property type="match status" value="1"/>
</dbReference>
<accession>A0A926IMT8</accession>
<dbReference type="InterPro" id="IPR039425">
    <property type="entry name" value="RNA_pol_sigma-70-like"/>
</dbReference>
<protein>
    <submittedName>
        <fullName evidence="7">RNA polymerase sigma factor</fullName>
    </submittedName>
</protein>
<comment type="caution">
    <text evidence="7">The sequence shown here is derived from an EMBL/GenBank/DDBJ whole genome shotgun (WGS) entry which is preliminary data.</text>
</comment>
<dbReference type="Pfam" id="PF08281">
    <property type="entry name" value="Sigma70_r4_2"/>
    <property type="match status" value="1"/>
</dbReference>
<dbReference type="GO" id="GO:0016987">
    <property type="term" value="F:sigma factor activity"/>
    <property type="evidence" value="ECO:0007669"/>
    <property type="project" value="UniProtKB-KW"/>
</dbReference>
<dbReference type="Gene3D" id="1.10.1740.10">
    <property type="match status" value="1"/>
</dbReference>
<dbReference type="SUPFAM" id="SSF88946">
    <property type="entry name" value="Sigma2 domain of RNA polymerase sigma factors"/>
    <property type="match status" value="1"/>
</dbReference>